<evidence type="ECO:0000313" key="3">
    <source>
        <dbReference type="EMBL" id="SDE48211.1"/>
    </source>
</evidence>
<keyword evidence="1" id="KW-0479">Metal-binding</keyword>
<dbReference type="Pfam" id="PF13589">
    <property type="entry name" value="HATPase_c_3"/>
    <property type="match status" value="1"/>
</dbReference>
<dbReference type="InterPro" id="IPR036890">
    <property type="entry name" value="HATPase_C_sf"/>
</dbReference>
<protein>
    <submittedName>
        <fullName evidence="3">Histidine kinase-, DNA gyrase B-, and HSP90-like ATPase</fullName>
    </submittedName>
</protein>
<reference evidence="4" key="1">
    <citation type="submission" date="2016-10" db="EMBL/GenBank/DDBJ databases">
        <authorList>
            <person name="Varghese N."/>
        </authorList>
    </citation>
    <scope>NUCLEOTIDE SEQUENCE [LARGE SCALE GENOMIC DNA]</scope>
    <source>
        <strain evidence="4">KPR-7A</strain>
    </source>
</reference>
<accession>A0A1G7D9H0</accession>
<dbReference type="Proteomes" id="UP000183507">
    <property type="component" value="Unassembled WGS sequence"/>
</dbReference>
<proteinExistence type="predicted"/>
<name>A0A1G7D9H0_9BACI</name>
<organism evidence="3 4">
    <name type="scientific">Bacillus wiedmannii</name>
    <dbReference type="NCBI Taxonomy" id="1890302"/>
    <lineage>
        <taxon>Bacteria</taxon>
        <taxon>Bacillati</taxon>
        <taxon>Bacillota</taxon>
        <taxon>Bacilli</taxon>
        <taxon>Bacillales</taxon>
        <taxon>Bacillaceae</taxon>
        <taxon>Bacillus</taxon>
        <taxon>Bacillus cereus group</taxon>
    </lineage>
</organism>
<sequence>MDTIYTKPSAAPVIQALRSIGYNAQTAISDIVDNSIDAKAEYIHIEFEYDRGNGYIRIEDNGIGMTDDELQRAMTIGSKDSREKRNKEELGRFGIGLKTAAFSMGKRLCIITKKDGIISERCWDLDYVSDQNEWLLYQSIPDEVKAKVGQIEEDSGTIVFIDRLDRFCGFGTHKVLKQESYYSKVRRIQKYLEMVFHIKLENGLLISINET</sequence>
<dbReference type="PANTHER" id="PTHR23337">
    <property type="entry name" value="ZINC FINGER CW-TYPE COILED-COIL DOMAIN PROTEIN 1"/>
    <property type="match status" value="1"/>
</dbReference>
<evidence type="ECO:0000256" key="2">
    <source>
        <dbReference type="ARBA" id="ARBA00023054"/>
    </source>
</evidence>
<keyword evidence="3" id="KW-0418">Kinase</keyword>
<dbReference type="EMBL" id="FMZR01000023">
    <property type="protein sequence ID" value="SDE48211.1"/>
    <property type="molecule type" value="Genomic_DNA"/>
</dbReference>
<dbReference type="GO" id="GO:0046872">
    <property type="term" value="F:metal ion binding"/>
    <property type="evidence" value="ECO:0007669"/>
    <property type="project" value="UniProtKB-KW"/>
</dbReference>
<dbReference type="AlphaFoldDB" id="A0A1G7D9H0"/>
<dbReference type="SUPFAM" id="SSF55874">
    <property type="entry name" value="ATPase domain of HSP90 chaperone/DNA topoisomerase II/histidine kinase"/>
    <property type="match status" value="1"/>
</dbReference>
<keyword evidence="3" id="KW-0808">Transferase</keyword>
<gene>
    <name evidence="3" type="ORF">SAMN04487767_12335</name>
</gene>
<evidence type="ECO:0000313" key="4">
    <source>
        <dbReference type="Proteomes" id="UP000183507"/>
    </source>
</evidence>
<dbReference type="Gene3D" id="3.30.565.10">
    <property type="entry name" value="Histidine kinase-like ATPase, C-terminal domain"/>
    <property type="match status" value="1"/>
</dbReference>
<evidence type="ECO:0000256" key="1">
    <source>
        <dbReference type="ARBA" id="ARBA00022723"/>
    </source>
</evidence>
<dbReference type="GO" id="GO:0016301">
    <property type="term" value="F:kinase activity"/>
    <property type="evidence" value="ECO:0007669"/>
    <property type="project" value="UniProtKB-KW"/>
</dbReference>
<dbReference type="PANTHER" id="PTHR23337:SF3">
    <property type="entry name" value="MORC FAMILY CW-TYPE ZINC FINGER 2"/>
    <property type="match status" value="1"/>
</dbReference>
<keyword evidence="2" id="KW-0175">Coiled coil</keyword>